<dbReference type="Proteomes" id="UP001289374">
    <property type="component" value="Unassembled WGS sequence"/>
</dbReference>
<dbReference type="AlphaFoldDB" id="A0AAE1W079"/>
<proteinExistence type="predicted"/>
<dbReference type="InterPro" id="IPR000477">
    <property type="entry name" value="RT_dom"/>
</dbReference>
<reference evidence="2" key="1">
    <citation type="submission" date="2020-06" db="EMBL/GenBank/DDBJ databases">
        <authorList>
            <person name="Li T."/>
            <person name="Hu X."/>
            <person name="Zhang T."/>
            <person name="Song X."/>
            <person name="Zhang H."/>
            <person name="Dai N."/>
            <person name="Sheng W."/>
            <person name="Hou X."/>
            <person name="Wei L."/>
        </authorList>
    </citation>
    <scope>NUCLEOTIDE SEQUENCE</scope>
    <source>
        <strain evidence="2">K16</strain>
        <tissue evidence="2">Leaf</tissue>
    </source>
</reference>
<dbReference type="InterPro" id="IPR043128">
    <property type="entry name" value="Rev_trsase/Diguanyl_cyclase"/>
</dbReference>
<dbReference type="Gene3D" id="3.30.70.270">
    <property type="match status" value="1"/>
</dbReference>
<dbReference type="InterPro" id="IPR053134">
    <property type="entry name" value="RNA-dir_DNA_polymerase"/>
</dbReference>
<evidence type="ECO:0000313" key="2">
    <source>
        <dbReference type="EMBL" id="KAK4382165.1"/>
    </source>
</evidence>
<keyword evidence="3" id="KW-1185">Reference proteome</keyword>
<evidence type="ECO:0000313" key="3">
    <source>
        <dbReference type="Proteomes" id="UP001289374"/>
    </source>
</evidence>
<dbReference type="EMBL" id="JACGWL010000750">
    <property type="protein sequence ID" value="KAK4382165.1"/>
    <property type="molecule type" value="Genomic_DNA"/>
</dbReference>
<evidence type="ECO:0000259" key="1">
    <source>
        <dbReference type="Pfam" id="PF00078"/>
    </source>
</evidence>
<gene>
    <name evidence="2" type="ORF">Sango_2899400</name>
</gene>
<comment type="caution">
    <text evidence="2">The sequence shown here is derived from an EMBL/GenBank/DDBJ whole genome shotgun (WGS) entry which is preliminary data.</text>
</comment>
<organism evidence="2 3">
    <name type="scientific">Sesamum angolense</name>
    <dbReference type="NCBI Taxonomy" id="2727404"/>
    <lineage>
        <taxon>Eukaryota</taxon>
        <taxon>Viridiplantae</taxon>
        <taxon>Streptophyta</taxon>
        <taxon>Embryophyta</taxon>
        <taxon>Tracheophyta</taxon>
        <taxon>Spermatophyta</taxon>
        <taxon>Magnoliopsida</taxon>
        <taxon>eudicotyledons</taxon>
        <taxon>Gunneridae</taxon>
        <taxon>Pentapetalae</taxon>
        <taxon>asterids</taxon>
        <taxon>lamiids</taxon>
        <taxon>Lamiales</taxon>
        <taxon>Pedaliaceae</taxon>
        <taxon>Sesamum</taxon>
    </lineage>
</organism>
<accession>A0AAE1W079</accession>
<name>A0AAE1W079_9LAMI</name>
<dbReference type="PANTHER" id="PTHR24559">
    <property type="entry name" value="TRANSPOSON TY3-I GAG-POL POLYPROTEIN"/>
    <property type="match status" value="1"/>
</dbReference>
<feature type="domain" description="Reverse transcriptase" evidence="1">
    <location>
        <begin position="72"/>
        <end position="154"/>
    </location>
</feature>
<sequence length="154" mass="17549">MVQPVEELLTIVLTPGDQEKVTKIRSKITEDIRNQVVNCLRRNKDIFAWTPQDFEGIDPGVITHHLNLDPSIRPACPNDFYLLPRIDQLVDSISGYELLSVVDASQGYHQIMLALEDHKRVSFITSDDKFCYIAMPFGLKNAGATYQRLVDKIF</sequence>
<dbReference type="Pfam" id="PF00078">
    <property type="entry name" value="RVT_1"/>
    <property type="match status" value="1"/>
</dbReference>
<dbReference type="Gene3D" id="3.10.10.10">
    <property type="entry name" value="HIV Type 1 Reverse Transcriptase, subunit A, domain 1"/>
    <property type="match status" value="1"/>
</dbReference>
<dbReference type="PANTHER" id="PTHR24559:SF430">
    <property type="entry name" value="RNA-DIRECTED DNA POLYMERASE"/>
    <property type="match status" value="1"/>
</dbReference>
<reference evidence="2" key="2">
    <citation type="journal article" date="2024" name="Plant">
        <title>Genomic evolution and insights into agronomic trait innovations of Sesamum species.</title>
        <authorList>
            <person name="Miao H."/>
            <person name="Wang L."/>
            <person name="Qu L."/>
            <person name="Liu H."/>
            <person name="Sun Y."/>
            <person name="Le M."/>
            <person name="Wang Q."/>
            <person name="Wei S."/>
            <person name="Zheng Y."/>
            <person name="Lin W."/>
            <person name="Duan Y."/>
            <person name="Cao H."/>
            <person name="Xiong S."/>
            <person name="Wang X."/>
            <person name="Wei L."/>
            <person name="Li C."/>
            <person name="Ma Q."/>
            <person name="Ju M."/>
            <person name="Zhao R."/>
            <person name="Li G."/>
            <person name="Mu C."/>
            <person name="Tian Q."/>
            <person name="Mei H."/>
            <person name="Zhang T."/>
            <person name="Gao T."/>
            <person name="Zhang H."/>
        </authorList>
    </citation>
    <scope>NUCLEOTIDE SEQUENCE</scope>
    <source>
        <strain evidence="2">K16</strain>
    </source>
</reference>
<dbReference type="SUPFAM" id="SSF56672">
    <property type="entry name" value="DNA/RNA polymerases"/>
    <property type="match status" value="1"/>
</dbReference>
<dbReference type="InterPro" id="IPR043502">
    <property type="entry name" value="DNA/RNA_pol_sf"/>
</dbReference>
<protein>
    <submittedName>
        <fullName evidence="2">Retrovirus-related Pol polyprotein from transposon</fullName>
    </submittedName>
</protein>